<dbReference type="Pfam" id="PF16065">
    <property type="entry name" value="DUF4807"/>
    <property type="match status" value="1"/>
</dbReference>
<dbReference type="PANTHER" id="PTHR36693:SF1">
    <property type="entry name" value="GH02722P"/>
    <property type="match status" value="1"/>
</dbReference>
<dbReference type="OMA" id="SRAHMIS"/>
<gene>
    <name evidence="1" type="ORF">LOTGIDRAFT_103988</name>
</gene>
<dbReference type="GeneID" id="20229807"/>
<organism evidence="1 2">
    <name type="scientific">Lottia gigantea</name>
    <name type="common">Giant owl limpet</name>
    <dbReference type="NCBI Taxonomy" id="225164"/>
    <lineage>
        <taxon>Eukaryota</taxon>
        <taxon>Metazoa</taxon>
        <taxon>Spiralia</taxon>
        <taxon>Lophotrochozoa</taxon>
        <taxon>Mollusca</taxon>
        <taxon>Gastropoda</taxon>
        <taxon>Patellogastropoda</taxon>
        <taxon>Lottioidea</taxon>
        <taxon>Lottiidae</taxon>
        <taxon>Lottia</taxon>
    </lineage>
</organism>
<dbReference type="HOGENOM" id="CLU_151679_0_0_1"/>
<evidence type="ECO:0000313" key="1">
    <source>
        <dbReference type="EMBL" id="ESO97981.1"/>
    </source>
</evidence>
<dbReference type="RefSeq" id="XP_009051817.1">
    <property type="nucleotide sequence ID" value="XM_009053569.1"/>
</dbReference>
<dbReference type="STRING" id="225164.V4AWS0"/>
<dbReference type="EMBL" id="KB201304">
    <property type="protein sequence ID" value="ESO97981.1"/>
    <property type="molecule type" value="Genomic_DNA"/>
</dbReference>
<name>V4AWS0_LOTGI</name>
<keyword evidence="2" id="KW-1185">Reference proteome</keyword>
<accession>V4AWS0</accession>
<reference evidence="1 2" key="1">
    <citation type="journal article" date="2013" name="Nature">
        <title>Insights into bilaterian evolution from three spiralian genomes.</title>
        <authorList>
            <person name="Simakov O."/>
            <person name="Marletaz F."/>
            <person name="Cho S.J."/>
            <person name="Edsinger-Gonzales E."/>
            <person name="Havlak P."/>
            <person name="Hellsten U."/>
            <person name="Kuo D.H."/>
            <person name="Larsson T."/>
            <person name="Lv J."/>
            <person name="Arendt D."/>
            <person name="Savage R."/>
            <person name="Osoegawa K."/>
            <person name="de Jong P."/>
            <person name="Grimwood J."/>
            <person name="Chapman J.A."/>
            <person name="Shapiro H."/>
            <person name="Aerts A."/>
            <person name="Otillar R.P."/>
            <person name="Terry A.Y."/>
            <person name="Boore J.L."/>
            <person name="Grigoriev I.V."/>
            <person name="Lindberg D.R."/>
            <person name="Seaver E.C."/>
            <person name="Weisblat D.A."/>
            <person name="Putnam N.H."/>
            <person name="Rokhsar D.S."/>
        </authorList>
    </citation>
    <scope>NUCLEOTIDE SEQUENCE [LARGE SCALE GENOMIC DNA]</scope>
</reference>
<sequence>RINYLVRKRCELEENMAWLSTLGGGYSSLGDYFTYCAKKAGKISKYQLKLAIEMSDPIMASKCRVFWAQSLLQQGHLKLVKKIVWNVYQYAKHNGIKDMRLENMCQSVWNRLKYLYKYHHKPNKLQTIQSFQEKNGCLTKIL</sequence>
<dbReference type="InterPro" id="IPR032072">
    <property type="entry name" value="DUF4807"/>
</dbReference>
<dbReference type="Proteomes" id="UP000030746">
    <property type="component" value="Unassembled WGS sequence"/>
</dbReference>
<evidence type="ECO:0000313" key="2">
    <source>
        <dbReference type="Proteomes" id="UP000030746"/>
    </source>
</evidence>
<dbReference type="CTD" id="20229807"/>
<protein>
    <submittedName>
        <fullName evidence="1">Uncharacterized protein</fullName>
    </submittedName>
</protein>
<dbReference type="AlphaFoldDB" id="V4AWS0"/>
<feature type="non-terminal residue" evidence="1">
    <location>
        <position position="1"/>
    </location>
</feature>
<dbReference type="OrthoDB" id="121932at2759"/>
<dbReference type="KEGG" id="lgi:LOTGIDRAFT_103988"/>
<dbReference type="PANTHER" id="PTHR36693">
    <property type="entry name" value="GH02722P"/>
    <property type="match status" value="1"/>
</dbReference>
<proteinExistence type="predicted"/>